<dbReference type="InterPro" id="IPR022790">
    <property type="entry name" value="GH26_dom"/>
</dbReference>
<feature type="domain" description="GH26" evidence="4">
    <location>
        <begin position="1"/>
        <end position="294"/>
    </location>
</feature>
<evidence type="ECO:0000256" key="3">
    <source>
        <dbReference type="PROSITE-ProRule" id="PRU01100"/>
    </source>
</evidence>
<dbReference type="SUPFAM" id="SSF51445">
    <property type="entry name" value="(Trans)glycosidases"/>
    <property type="match status" value="1"/>
</dbReference>
<dbReference type="EMBL" id="JAHBAY010000010">
    <property type="protein sequence ID" value="MBT0772038.1"/>
    <property type="molecule type" value="Genomic_DNA"/>
</dbReference>
<keyword evidence="6" id="KW-1185">Reference proteome</keyword>
<evidence type="ECO:0000256" key="2">
    <source>
        <dbReference type="ARBA" id="ARBA00023295"/>
    </source>
</evidence>
<dbReference type="Gene3D" id="3.20.20.80">
    <property type="entry name" value="Glycosidases"/>
    <property type="match status" value="1"/>
</dbReference>
<proteinExistence type="inferred from homology"/>
<sequence length="300" mass="33222">MPTTNCVYTAHSLERLVTFERNLGRSLDCVLVFNDAMDSWEGITDPWFIGTRDPDHAWAAWAAGVPGRTLVIGQGLVPTGSPADWRARGARGEYDQHFRLLGQRLVAAGLGSSVIRLGHEANGTWFFGNIGDTDQDHRDWAAYWARAANILHATPGANFRLDWTVSSGQRAVPLASWYPGDDAVDVIGIDQYDTAPEWVGQEPRARWDFQRTQAGGPQSVLAFARSRGKPVSVPEWGPLPDDPYGGGDNTYYVTRMTSLFDTENVVYQGFWDKTGNGRTTASELAPQAFAVYRDWLLSRP</sequence>
<dbReference type="Proteomes" id="UP001197247">
    <property type="component" value="Unassembled WGS sequence"/>
</dbReference>
<evidence type="ECO:0000259" key="4">
    <source>
        <dbReference type="PROSITE" id="PS51764"/>
    </source>
</evidence>
<evidence type="ECO:0000313" key="6">
    <source>
        <dbReference type="Proteomes" id="UP001197247"/>
    </source>
</evidence>
<comment type="caution">
    <text evidence="5">The sequence shown here is derived from an EMBL/GenBank/DDBJ whole genome shotgun (WGS) entry which is preliminary data.</text>
</comment>
<comment type="similarity">
    <text evidence="3">Belongs to the glycosyl hydrolase 26 family.</text>
</comment>
<dbReference type="InterPro" id="IPR017853">
    <property type="entry name" value="GH"/>
</dbReference>
<dbReference type="Pfam" id="PF02156">
    <property type="entry name" value="Glyco_hydro_26"/>
    <property type="match status" value="1"/>
</dbReference>
<organism evidence="5 6">
    <name type="scientific">Kineosporia corallincola</name>
    <dbReference type="NCBI Taxonomy" id="2835133"/>
    <lineage>
        <taxon>Bacteria</taxon>
        <taxon>Bacillati</taxon>
        <taxon>Actinomycetota</taxon>
        <taxon>Actinomycetes</taxon>
        <taxon>Kineosporiales</taxon>
        <taxon>Kineosporiaceae</taxon>
        <taxon>Kineosporia</taxon>
    </lineage>
</organism>
<name>A0ABS5TLR3_9ACTN</name>
<evidence type="ECO:0000256" key="1">
    <source>
        <dbReference type="ARBA" id="ARBA00022801"/>
    </source>
</evidence>
<keyword evidence="1 3" id="KW-0378">Hydrolase</keyword>
<dbReference type="RefSeq" id="WP_214158395.1">
    <property type="nucleotide sequence ID" value="NZ_JAHBAY010000010.1"/>
</dbReference>
<protein>
    <recommendedName>
        <fullName evidence="4">GH26 domain-containing protein</fullName>
    </recommendedName>
</protein>
<keyword evidence="2 3" id="KW-0326">Glycosidase</keyword>
<feature type="active site" description="Nucleophile" evidence="3">
    <location>
        <position position="235"/>
    </location>
</feature>
<accession>A0ABS5TLR3</accession>
<evidence type="ECO:0000313" key="5">
    <source>
        <dbReference type="EMBL" id="MBT0772038.1"/>
    </source>
</evidence>
<gene>
    <name evidence="5" type="ORF">KIH74_24055</name>
</gene>
<reference evidence="5 6" key="1">
    <citation type="submission" date="2021-05" db="EMBL/GenBank/DDBJ databases">
        <title>Kineosporia and Streptomyces sp. nov. two new marine actinobacteria isolated from Coral.</title>
        <authorList>
            <person name="Buangrab K."/>
            <person name="Sutthacheep M."/>
            <person name="Yeemin T."/>
            <person name="Harunari E."/>
            <person name="Igarashi Y."/>
            <person name="Kanchanasin P."/>
            <person name="Tanasupawat S."/>
            <person name="Phongsopitanun W."/>
        </authorList>
    </citation>
    <scope>NUCLEOTIDE SEQUENCE [LARGE SCALE GENOMIC DNA]</scope>
    <source>
        <strain evidence="5 6">J2-2</strain>
    </source>
</reference>
<feature type="active site" description="Proton donor" evidence="3">
    <location>
        <position position="120"/>
    </location>
</feature>
<dbReference type="PROSITE" id="PS51764">
    <property type="entry name" value="GH26"/>
    <property type="match status" value="1"/>
</dbReference>